<protein>
    <recommendedName>
        <fullName evidence="8">Fe2OG dioxygenase domain-containing protein</fullName>
    </recommendedName>
</protein>
<keyword evidence="3" id="KW-0479">Metal-binding</keyword>
<dbReference type="GO" id="GO:0046872">
    <property type="term" value="F:metal ion binding"/>
    <property type="evidence" value="ECO:0007669"/>
    <property type="project" value="UniProtKB-KW"/>
</dbReference>
<comment type="similarity">
    <text evidence="2">Belongs to the alkB family.</text>
</comment>
<dbReference type="SUPFAM" id="SSF51197">
    <property type="entry name" value="Clavaminate synthase-like"/>
    <property type="match status" value="1"/>
</dbReference>
<keyword evidence="4" id="KW-0223">Dioxygenase</keyword>
<dbReference type="PANTHER" id="PTHR46030:SF1">
    <property type="entry name" value="ALPHA-KETOGLUTARATE-DEPENDENT DIOXYGENASE ALKB HOMOLOG 6"/>
    <property type="match status" value="1"/>
</dbReference>
<organism evidence="9 10">
    <name type="scientific">Blyttiomyces helicus</name>
    <dbReference type="NCBI Taxonomy" id="388810"/>
    <lineage>
        <taxon>Eukaryota</taxon>
        <taxon>Fungi</taxon>
        <taxon>Fungi incertae sedis</taxon>
        <taxon>Chytridiomycota</taxon>
        <taxon>Chytridiomycota incertae sedis</taxon>
        <taxon>Chytridiomycetes</taxon>
        <taxon>Chytridiomycetes incertae sedis</taxon>
        <taxon>Blyttiomyces</taxon>
    </lineage>
</organism>
<dbReference type="PROSITE" id="PS51471">
    <property type="entry name" value="FE2OG_OXY"/>
    <property type="match status" value="1"/>
</dbReference>
<dbReference type="InterPro" id="IPR037151">
    <property type="entry name" value="AlkB-like_sf"/>
</dbReference>
<feature type="domain" description="Fe2OG dioxygenase" evidence="8">
    <location>
        <begin position="87"/>
        <end position="211"/>
    </location>
</feature>
<keyword evidence="5" id="KW-0560">Oxidoreductase</keyword>
<evidence type="ECO:0000313" key="9">
    <source>
        <dbReference type="EMBL" id="RKO86893.1"/>
    </source>
</evidence>
<proteinExistence type="inferred from homology"/>
<dbReference type="PANTHER" id="PTHR46030">
    <property type="entry name" value="ALPHA-KETOGLUTARATE-DEPENDENT DIOXYGENASE ALKB HOMOLOG 6"/>
    <property type="match status" value="1"/>
</dbReference>
<dbReference type="GO" id="GO:0005634">
    <property type="term" value="C:nucleus"/>
    <property type="evidence" value="ECO:0007669"/>
    <property type="project" value="UniProtKB-SubCell"/>
</dbReference>
<feature type="non-terminal residue" evidence="9">
    <location>
        <position position="1"/>
    </location>
</feature>
<keyword evidence="10" id="KW-1185">Reference proteome</keyword>
<evidence type="ECO:0000313" key="10">
    <source>
        <dbReference type="Proteomes" id="UP000269721"/>
    </source>
</evidence>
<dbReference type="Pfam" id="PF13532">
    <property type="entry name" value="2OG-FeII_Oxy_2"/>
    <property type="match status" value="1"/>
</dbReference>
<comment type="subcellular location">
    <subcellularLocation>
        <location evidence="1">Nucleus</location>
    </subcellularLocation>
</comment>
<dbReference type="Gene3D" id="2.60.120.590">
    <property type="entry name" value="Alpha-ketoglutarate-dependent dioxygenase AlkB-like"/>
    <property type="match status" value="1"/>
</dbReference>
<evidence type="ECO:0000256" key="1">
    <source>
        <dbReference type="ARBA" id="ARBA00004123"/>
    </source>
</evidence>
<evidence type="ECO:0000256" key="5">
    <source>
        <dbReference type="ARBA" id="ARBA00023002"/>
    </source>
</evidence>
<dbReference type="EMBL" id="KZ997832">
    <property type="protein sequence ID" value="RKO86893.1"/>
    <property type="molecule type" value="Genomic_DNA"/>
</dbReference>
<evidence type="ECO:0000256" key="6">
    <source>
        <dbReference type="ARBA" id="ARBA00023004"/>
    </source>
</evidence>
<dbReference type="InterPro" id="IPR027450">
    <property type="entry name" value="AlkB-like"/>
</dbReference>
<name>A0A4P9W6A5_9FUNG</name>
<evidence type="ECO:0000256" key="4">
    <source>
        <dbReference type="ARBA" id="ARBA00022964"/>
    </source>
</evidence>
<dbReference type="AlphaFoldDB" id="A0A4P9W6A5"/>
<keyword evidence="7" id="KW-0539">Nucleus</keyword>
<dbReference type="Proteomes" id="UP000269721">
    <property type="component" value="Unassembled WGS sequence"/>
</dbReference>
<gene>
    <name evidence="9" type="ORF">BDK51DRAFT_13671</name>
</gene>
<dbReference type="GO" id="GO:0051213">
    <property type="term" value="F:dioxygenase activity"/>
    <property type="evidence" value="ECO:0007669"/>
    <property type="project" value="UniProtKB-KW"/>
</dbReference>
<keyword evidence="6" id="KW-0408">Iron</keyword>
<dbReference type="InterPro" id="IPR005123">
    <property type="entry name" value="Oxoglu/Fe-dep_dioxygenase_dom"/>
</dbReference>
<evidence type="ECO:0000256" key="7">
    <source>
        <dbReference type="ARBA" id="ARBA00023242"/>
    </source>
</evidence>
<evidence type="ECO:0000259" key="8">
    <source>
        <dbReference type="PROSITE" id="PS51471"/>
    </source>
</evidence>
<reference evidence="10" key="1">
    <citation type="journal article" date="2018" name="Nat. Microbiol.">
        <title>Leveraging single-cell genomics to expand the fungal tree of life.</title>
        <authorList>
            <person name="Ahrendt S.R."/>
            <person name="Quandt C.A."/>
            <person name="Ciobanu D."/>
            <person name="Clum A."/>
            <person name="Salamov A."/>
            <person name="Andreopoulos B."/>
            <person name="Cheng J.F."/>
            <person name="Woyke T."/>
            <person name="Pelin A."/>
            <person name="Henrissat B."/>
            <person name="Reynolds N.K."/>
            <person name="Benny G.L."/>
            <person name="Smith M.E."/>
            <person name="James T.Y."/>
            <person name="Grigoriev I.V."/>
        </authorList>
    </citation>
    <scope>NUCLEOTIDE SEQUENCE [LARGE SCALE GENOMIC DNA]</scope>
</reference>
<evidence type="ECO:0000256" key="2">
    <source>
        <dbReference type="ARBA" id="ARBA00007879"/>
    </source>
</evidence>
<evidence type="ECO:0000256" key="3">
    <source>
        <dbReference type="ARBA" id="ARBA00022723"/>
    </source>
</evidence>
<dbReference type="InterPro" id="IPR032862">
    <property type="entry name" value="ALKBH6"/>
</dbReference>
<sequence length="216" mass="23820">PPSIHYIPDFITEAEAARLLVKVNAAPKPRWTTLRNRRLQNWGARVVSEKPGSAAIAETMPEWLDAVGKKIASLGVFADPTTPTPLHPNQCLINEYHPGQGILPHEDGPAYLPVVATISLGGSCNLDFFRHRAETQSDGPDFSLHLRPNSLLILRDTAYTSFLHGIAEREVDLVGRDQVLNWEEAGLGVEEGEVEMGREATRVSLTFRVVLKVKSL</sequence>
<feature type="non-terminal residue" evidence="9">
    <location>
        <position position="216"/>
    </location>
</feature>
<accession>A0A4P9W6A5</accession>
<dbReference type="OrthoDB" id="412814at2759"/>